<sequence>MNGISELVKSYRMAITPAARFTVLRRAWSISGREGVKAVALATGLNPDHVLRAFQEWLKARRRAERGKMPVTVIPPPAPLDDIGEVAKLAAGGGVETHSGGKRTSWKNSSGHFKSAAGGQAWDALLGGSR</sequence>
<protein>
    <submittedName>
        <fullName evidence="2">Uncharacterized protein</fullName>
    </submittedName>
</protein>
<gene>
    <name evidence="2" type="ORF">GFC01_15385</name>
</gene>
<proteinExistence type="predicted"/>
<feature type="region of interest" description="Disordered" evidence="1">
    <location>
        <begin position="93"/>
        <end position="113"/>
    </location>
</feature>
<dbReference type="EMBL" id="WHYR01000057">
    <property type="protein sequence ID" value="MQL53620.1"/>
    <property type="molecule type" value="Genomic_DNA"/>
</dbReference>
<reference evidence="2 3" key="1">
    <citation type="submission" date="2019-10" db="EMBL/GenBank/DDBJ databases">
        <title>Comparative genomics of sulfur disproportionating microorganisms.</title>
        <authorList>
            <person name="Ward L.M."/>
            <person name="Bertran E."/>
            <person name="Johnston D."/>
        </authorList>
    </citation>
    <scope>NUCLEOTIDE SEQUENCE [LARGE SCALE GENOMIC DNA]</scope>
    <source>
        <strain evidence="2 3">DSM 14055</strain>
    </source>
</reference>
<comment type="caution">
    <text evidence="2">The sequence shown here is derived from an EMBL/GenBank/DDBJ whole genome shotgun (WGS) entry which is preliminary data.</text>
</comment>
<accession>A0A6N7IU82</accession>
<evidence type="ECO:0000313" key="3">
    <source>
        <dbReference type="Proteomes" id="UP000441717"/>
    </source>
</evidence>
<keyword evidence="3" id="KW-1185">Reference proteome</keyword>
<dbReference type="AlphaFoldDB" id="A0A6N7IU82"/>
<name>A0A6N7IU82_9FIRM</name>
<dbReference type="RefSeq" id="WP_152948082.1">
    <property type="nucleotide sequence ID" value="NZ_WHYR01000057.1"/>
</dbReference>
<organism evidence="2 3">
    <name type="scientific">Desulfofundulus thermobenzoicus</name>
    <dbReference type="NCBI Taxonomy" id="29376"/>
    <lineage>
        <taxon>Bacteria</taxon>
        <taxon>Bacillati</taxon>
        <taxon>Bacillota</taxon>
        <taxon>Clostridia</taxon>
        <taxon>Eubacteriales</taxon>
        <taxon>Peptococcaceae</taxon>
        <taxon>Desulfofundulus</taxon>
    </lineage>
</organism>
<dbReference type="OrthoDB" id="1807528at2"/>
<evidence type="ECO:0000313" key="2">
    <source>
        <dbReference type="EMBL" id="MQL53620.1"/>
    </source>
</evidence>
<evidence type="ECO:0000256" key="1">
    <source>
        <dbReference type="SAM" id="MobiDB-lite"/>
    </source>
</evidence>
<dbReference type="Proteomes" id="UP000441717">
    <property type="component" value="Unassembled WGS sequence"/>
</dbReference>